<dbReference type="GO" id="GO:0033691">
    <property type="term" value="F:sialic acid binding"/>
    <property type="evidence" value="ECO:0007669"/>
    <property type="project" value="TreeGrafter"/>
</dbReference>
<dbReference type="AlphaFoldDB" id="A0A7J8CB55"/>
<name>A0A7J8CB55_MOLMO</name>
<comment type="caution">
    <text evidence="6">The sequence shown here is derived from an EMBL/GenBank/DDBJ whole genome shotgun (WGS) entry which is preliminary data.</text>
</comment>
<dbReference type="PANTHER" id="PTHR12035:SF125">
    <property type="entry name" value="SIALIC ACID-BINDING IG-LIKE LECTIN 5"/>
    <property type="match status" value="1"/>
</dbReference>
<dbReference type="Gene3D" id="2.60.40.10">
    <property type="entry name" value="Immunoglobulins"/>
    <property type="match status" value="1"/>
</dbReference>
<accession>A0A7J8CB55</accession>
<evidence type="ECO:0000313" key="7">
    <source>
        <dbReference type="Proteomes" id="UP000550707"/>
    </source>
</evidence>
<organism evidence="6 7">
    <name type="scientific">Molossus molossus</name>
    <name type="common">Pallas' mastiff bat</name>
    <name type="synonym">Vespertilio molossus</name>
    <dbReference type="NCBI Taxonomy" id="27622"/>
    <lineage>
        <taxon>Eukaryota</taxon>
        <taxon>Metazoa</taxon>
        <taxon>Chordata</taxon>
        <taxon>Craniata</taxon>
        <taxon>Vertebrata</taxon>
        <taxon>Euteleostomi</taxon>
        <taxon>Mammalia</taxon>
        <taxon>Eutheria</taxon>
        <taxon>Laurasiatheria</taxon>
        <taxon>Chiroptera</taxon>
        <taxon>Yangochiroptera</taxon>
        <taxon>Molossidae</taxon>
        <taxon>Molossus</taxon>
    </lineage>
</organism>
<keyword evidence="2 5" id="KW-0812">Transmembrane</keyword>
<feature type="transmembrane region" description="Helical" evidence="5">
    <location>
        <begin position="155"/>
        <end position="178"/>
    </location>
</feature>
<evidence type="ECO:0000313" key="6">
    <source>
        <dbReference type="EMBL" id="KAF6408029.1"/>
    </source>
</evidence>
<keyword evidence="7" id="KW-1185">Reference proteome</keyword>
<evidence type="ECO:0000256" key="1">
    <source>
        <dbReference type="ARBA" id="ARBA00004167"/>
    </source>
</evidence>
<dbReference type="InterPro" id="IPR051036">
    <property type="entry name" value="SIGLEC"/>
</dbReference>
<evidence type="ECO:0000256" key="3">
    <source>
        <dbReference type="ARBA" id="ARBA00022989"/>
    </source>
</evidence>
<dbReference type="SUPFAM" id="SSF48726">
    <property type="entry name" value="Immunoglobulin"/>
    <property type="match status" value="1"/>
</dbReference>
<dbReference type="EMBL" id="JACASF010000021">
    <property type="protein sequence ID" value="KAF6408029.1"/>
    <property type="molecule type" value="Genomic_DNA"/>
</dbReference>
<dbReference type="InParanoid" id="A0A7J8CB55"/>
<keyword evidence="4 5" id="KW-0472">Membrane</keyword>
<reference evidence="6 7" key="1">
    <citation type="journal article" date="2020" name="Nature">
        <title>Six reference-quality genomes reveal evolution of bat adaptations.</title>
        <authorList>
            <person name="Jebb D."/>
            <person name="Huang Z."/>
            <person name="Pippel M."/>
            <person name="Hughes G.M."/>
            <person name="Lavrichenko K."/>
            <person name="Devanna P."/>
            <person name="Winkler S."/>
            <person name="Jermiin L.S."/>
            <person name="Skirmuntt E.C."/>
            <person name="Katzourakis A."/>
            <person name="Burkitt-Gray L."/>
            <person name="Ray D.A."/>
            <person name="Sullivan K.A.M."/>
            <person name="Roscito J.G."/>
            <person name="Kirilenko B.M."/>
            <person name="Davalos L.M."/>
            <person name="Corthals A.P."/>
            <person name="Power M.L."/>
            <person name="Jones G."/>
            <person name="Ransome R.D."/>
            <person name="Dechmann D.K.N."/>
            <person name="Locatelli A.G."/>
            <person name="Puechmaille S.J."/>
            <person name="Fedrigo O."/>
            <person name="Jarvis E.D."/>
            <person name="Hiller M."/>
            <person name="Vernes S.C."/>
            <person name="Myers E.W."/>
            <person name="Teeling E.C."/>
        </authorList>
    </citation>
    <scope>NUCLEOTIDE SEQUENCE [LARGE SCALE GENOMIC DNA]</scope>
    <source>
        <strain evidence="6">MMolMol1</strain>
        <tissue evidence="6">Muscle</tissue>
    </source>
</reference>
<comment type="subcellular location">
    <subcellularLocation>
        <location evidence="1">Membrane</location>
        <topology evidence="1">Single-pass membrane protein</topology>
    </subcellularLocation>
</comment>
<keyword evidence="3 5" id="KW-1133">Transmembrane helix</keyword>
<dbReference type="PANTHER" id="PTHR12035">
    <property type="entry name" value="SIALIC ACID BINDING IMMUNOGLOBULIN-LIKE LECTIN"/>
    <property type="match status" value="1"/>
</dbReference>
<evidence type="ECO:0000256" key="5">
    <source>
        <dbReference type="SAM" id="Phobius"/>
    </source>
</evidence>
<sequence>MGQPPKGLEPARLVSSSCSWKKILQCTCSFHGVPTPSVQWWIESHIVGVDSTNDSHRVNSTILAPWNNTTISLTELPKMGTRLLCEGENEYGNYSMSIVLMSSEDEEEGDGNGHGPGEEAELWLQFQSCRREAFLMCSLLPVKSYLITQNFISGLFQGLICGAIVTTLLFLCLIPLIVKYVRKKLSNKIEVTETEGSLSDPSVALKPEEPGRAVVMPSSVSWNVDLLP</sequence>
<dbReference type="GO" id="GO:0005886">
    <property type="term" value="C:plasma membrane"/>
    <property type="evidence" value="ECO:0007669"/>
    <property type="project" value="TreeGrafter"/>
</dbReference>
<dbReference type="GO" id="GO:0007155">
    <property type="term" value="P:cell adhesion"/>
    <property type="evidence" value="ECO:0007669"/>
    <property type="project" value="TreeGrafter"/>
</dbReference>
<proteinExistence type="predicted"/>
<evidence type="ECO:0000256" key="2">
    <source>
        <dbReference type="ARBA" id="ARBA00022692"/>
    </source>
</evidence>
<dbReference type="InterPro" id="IPR013783">
    <property type="entry name" value="Ig-like_fold"/>
</dbReference>
<protein>
    <submittedName>
        <fullName evidence="6">SIGLEC family like 1</fullName>
    </submittedName>
</protein>
<dbReference type="Proteomes" id="UP000550707">
    <property type="component" value="Unassembled WGS sequence"/>
</dbReference>
<dbReference type="InterPro" id="IPR036179">
    <property type="entry name" value="Ig-like_dom_sf"/>
</dbReference>
<evidence type="ECO:0000256" key="4">
    <source>
        <dbReference type="ARBA" id="ARBA00023136"/>
    </source>
</evidence>
<gene>
    <name evidence="6" type="ORF">HJG59_016524</name>
</gene>